<keyword evidence="1" id="KW-0677">Repeat</keyword>
<dbReference type="EMBL" id="CAXAMN010001470">
    <property type="protein sequence ID" value="CAK8994623.1"/>
    <property type="molecule type" value="Genomic_DNA"/>
</dbReference>
<dbReference type="SMART" id="SM00248">
    <property type="entry name" value="ANK"/>
    <property type="match status" value="3"/>
</dbReference>
<dbReference type="PROSITE" id="PS50297">
    <property type="entry name" value="ANK_REP_REGION"/>
    <property type="match status" value="1"/>
</dbReference>
<dbReference type="PROSITE" id="PS50088">
    <property type="entry name" value="ANK_REPEAT"/>
    <property type="match status" value="1"/>
</dbReference>
<proteinExistence type="predicted"/>
<keyword evidence="5" id="KW-1185">Reference proteome</keyword>
<dbReference type="InterPro" id="IPR036770">
    <property type="entry name" value="Ankyrin_rpt-contain_sf"/>
</dbReference>
<dbReference type="SUPFAM" id="SSF48403">
    <property type="entry name" value="Ankyrin repeat"/>
    <property type="match status" value="1"/>
</dbReference>
<evidence type="ECO:0000313" key="5">
    <source>
        <dbReference type="Proteomes" id="UP001642484"/>
    </source>
</evidence>
<gene>
    <name evidence="4" type="ORF">CCMP2556_LOCUS3718</name>
</gene>
<sequence length="168" mass="19005">MATMSVDLSLPPAKAQFLAKEAPNEEKFCIASMLFAAESGDMEELNMLLEFGMNPNVRDGYGRTPLHLAAWMGHVEVVEKLLEHPKCMINALDAHQRTPLGLAVLEQRYSKQSIKDGKQEVAAILRKRGGRRAALPKKEYPLQQDDLIISREKRIQQTGPRNDFQWFS</sequence>
<evidence type="ECO:0000256" key="2">
    <source>
        <dbReference type="ARBA" id="ARBA00023043"/>
    </source>
</evidence>
<evidence type="ECO:0000256" key="3">
    <source>
        <dbReference type="PROSITE-ProRule" id="PRU00023"/>
    </source>
</evidence>
<dbReference type="InterPro" id="IPR002110">
    <property type="entry name" value="Ankyrin_rpt"/>
</dbReference>
<comment type="caution">
    <text evidence="4">The sequence shown here is derived from an EMBL/GenBank/DDBJ whole genome shotgun (WGS) entry which is preliminary data.</text>
</comment>
<protein>
    <submittedName>
        <fullName evidence="4">Uncharacterized protein</fullName>
    </submittedName>
</protein>
<feature type="repeat" description="ANK" evidence="3">
    <location>
        <begin position="61"/>
        <end position="84"/>
    </location>
</feature>
<dbReference type="PANTHER" id="PTHR24201">
    <property type="entry name" value="ANK_REP_REGION DOMAIN-CONTAINING PROTEIN"/>
    <property type="match status" value="1"/>
</dbReference>
<evidence type="ECO:0000313" key="4">
    <source>
        <dbReference type="EMBL" id="CAK8994623.1"/>
    </source>
</evidence>
<name>A0ABP0HY64_9DINO</name>
<reference evidence="4 5" key="1">
    <citation type="submission" date="2024-02" db="EMBL/GenBank/DDBJ databases">
        <authorList>
            <person name="Chen Y."/>
            <person name="Shah S."/>
            <person name="Dougan E. K."/>
            <person name="Thang M."/>
            <person name="Chan C."/>
        </authorList>
    </citation>
    <scope>NUCLEOTIDE SEQUENCE [LARGE SCALE GENOMIC DNA]</scope>
</reference>
<dbReference type="Gene3D" id="1.25.40.20">
    <property type="entry name" value="Ankyrin repeat-containing domain"/>
    <property type="match status" value="1"/>
</dbReference>
<accession>A0ABP0HY64</accession>
<dbReference type="Pfam" id="PF13637">
    <property type="entry name" value="Ank_4"/>
    <property type="match status" value="1"/>
</dbReference>
<organism evidence="4 5">
    <name type="scientific">Durusdinium trenchii</name>
    <dbReference type="NCBI Taxonomy" id="1381693"/>
    <lineage>
        <taxon>Eukaryota</taxon>
        <taxon>Sar</taxon>
        <taxon>Alveolata</taxon>
        <taxon>Dinophyceae</taxon>
        <taxon>Suessiales</taxon>
        <taxon>Symbiodiniaceae</taxon>
        <taxon>Durusdinium</taxon>
    </lineage>
</organism>
<dbReference type="InterPro" id="IPR050776">
    <property type="entry name" value="Ank_Repeat/CDKN_Inhibitor"/>
</dbReference>
<dbReference type="Proteomes" id="UP001642484">
    <property type="component" value="Unassembled WGS sequence"/>
</dbReference>
<keyword evidence="2 3" id="KW-0040">ANK repeat</keyword>
<evidence type="ECO:0000256" key="1">
    <source>
        <dbReference type="ARBA" id="ARBA00022737"/>
    </source>
</evidence>